<dbReference type="InterPro" id="IPR036388">
    <property type="entry name" value="WH-like_DNA-bd_sf"/>
</dbReference>
<protein>
    <submittedName>
        <fullName evidence="4">YafY family transcriptional regulator</fullName>
    </submittedName>
</protein>
<dbReference type="InterPro" id="IPR028349">
    <property type="entry name" value="PafC-like"/>
</dbReference>
<dbReference type="InterPro" id="IPR013196">
    <property type="entry name" value="HTH_11"/>
</dbReference>
<dbReference type="Gene3D" id="1.10.10.10">
    <property type="entry name" value="Winged helix-like DNA-binding domain superfamily/Winged helix DNA-binding domain"/>
    <property type="match status" value="1"/>
</dbReference>
<name>A0A6N9YLU4_9ACTN</name>
<keyword evidence="2" id="KW-0804">Transcription</keyword>
<dbReference type="SUPFAM" id="SSF46785">
    <property type="entry name" value="Winged helix' DNA-binding domain"/>
    <property type="match status" value="1"/>
</dbReference>
<sequence length="329" mass="35946">MRASRLMTILFTLQRQRGMTASELADQLEVSVRTVYRDVAALQEAGVPLWTEPGPGGGIRLVDGWRTRLDGLTGDEAAALFLAGAPAAVSDLGLGAVLTAAESKVIATLPPELRGRARRLRERFHLDAPGWFGREDAPVHLGVVADAVWSGKRLDLMYRRADRRVQRRLDPLGLVLKAGVWYVVAAHEGQVRTYRVARIDDAALADEPVVRPEGFELARWWAESAAAFDRSLLRFSCRVKLSPHAMRKLKHVMGPVSADAALGSAEPPDDDGWRIVTLPAEGEDVVATQLVALAPGVEVLEPVTLREVLREAGARLAEHNAPHVRPEGW</sequence>
<evidence type="ECO:0000259" key="3">
    <source>
        <dbReference type="PROSITE" id="PS51000"/>
    </source>
</evidence>
<dbReference type="PIRSF" id="PIRSF016838">
    <property type="entry name" value="PafC"/>
    <property type="match status" value="1"/>
</dbReference>
<dbReference type="InterPro" id="IPR057727">
    <property type="entry name" value="WCX_dom"/>
</dbReference>
<evidence type="ECO:0000256" key="2">
    <source>
        <dbReference type="ARBA" id="ARBA00023163"/>
    </source>
</evidence>
<feature type="domain" description="HTH deoR-type" evidence="3">
    <location>
        <begin position="2"/>
        <end position="67"/>
    </location>
</feature>
<evidence type="ECO:0000256" key="1">
    <source>
        <dbReference type="ARBA" id="ARBA00023015"/>
    </source>
</evidence>
<gene>
    <name evidence="4" type="ORF">G1H11_11440</name>
</gene>
<dbReference type="RefSeq" id="WP_163818680.1">
    <property type="nucleotide sequence ID" value="NZ_JAAGOB010000005.1"/>
</dbReference>
<reference evidence="4 5" key="1">
    <citation type="submission" date="2020-02" db="EMBL/GenBank/DDBJ databases">
        <authorList>
            <person name="Li X.-J."/>
            <person name="Feng X.-M."/>
        </authorList>
    </citation>
    <scope>NUCLEOTIDE SEQUENCE [LARGE SCALE GENOMIC DNA]</scope>
    <source>
        <strain evidence="4 5">CGMCC 4.7225</strain>
    </source>
</reference>
<dbReference type="Pfam" id="PF25583">
    <property type="entry name" value="WCX"/>
    <property type="match status" value="1"/>
</dbReference>
<organism evidence="4 5">
    <name type="scientific">Phytoactinopolyspora alkaliphila</name>
    <dbReference type="NCBI Taxonomy" id="1783498"/>
    <lineage>
        <taxon>Bacteria</taxon>
        <taxon>Bacillati</taxon>
        <taxon>Actinomycetota</taxon>
        <taxon>Actinomycetes</taxon>
        <taxon>Jiangellales</taxon>
        <taxon>Jiangellaceae</taxon>
        <taxon>Phytoactinopolyspora</taxon>
    </lineage>
</organism>
<dbReference type="AlphaFoldDB" id="A0A6N9YLU4"/>
<dbReference type="PROSITE" id="PS51000">
    <property type="entry name" value="HTH_DEOR_2"/>
    <property type="match status" value="1"/>
</dbReference>
<proteinExistence type="predicted"/>
<dbReference type="PROSITE" id="PS52050">
    <property type="entry name" value="WYL"/>
    <property type="match status" value="1"/>
</dbReference>
<dbReference type="Proteomes" id="UP000469185">
    <property type="component" value="Unassembled WGS sequence"/>
</dbReference>
<evidence type="ECO:0000313" key="5">
    <source>
        <dbReference type="Proteomes" id="UP000469185"/>
    </source>
</evidence>
<dbReference type="PANTHER" id="PTHR34580">
    <property type="match status" value="1"/>
</dbReference>
<dbReference type="EMBL" id="JAAGOB010000005">
    <property type="protein sequence ID" value="NED95922.1"/>
    <property type="molecule type" value="Genomic_DNA"/>
</dbReference>
<comment type="caution">
    <text evidence="4">The sequence shown here is derived from an EMBL/GenBank/DDBJ whole genome shotgun (WGS) entry which is preliminary data.</text>
</comment>
<dbReference type="PANTHER" id="PTHR34580:SF1">
    <property type="entry name" value="PROTEIN PAFC"/>
    <property type="match status" value="1"/>
</dbReference>
<keyword evidence="1" id="KW-0805">Transcription regulation</keyword>
<dbReference type="InterPro" id="IPR036390">
    <property type="entry name" value="WH_DNA-bd_sf"/>
</dbReference>
<evidence type="ECO:0000313" key="4">
    <source>
        <dbReference type="EMBL" id="NED95922.1"/>
    </source>
</evidence>
<dbReference type="Pfam" id="PF13280">
    <property type="entry name" value="WYL"/>
    <property type="match status" value="1"/>
</dbReference>
<dbReference type="InterPro" id="IPR051534">
    <property type="entry name" value="CBASS_pafABC_assoc_protein"/>
</dbReference>
<dbReference type="Pfam" id="PF08279">
    <property type="entry name" value="HTH_11"/>
    <property type="match status" value="1"/>
</dbReference>
<keyword evidence="5" id="KW-1185">Reference proteome</keyword>
<accession>A0A6N9YLU4</accession>
<dbReference type="InterPro" id="IPR001034">
    <property type="entry name" value="DeoR_HTH"/>
</dbReference>
<dbReference type="GO" id="GO:0003700">
    <property type="term" value="F:DNA-binding transcription factor activity"/>
    <property type="evidence" value="ECO:0007669"/>
    <property type="project" value="InterPro"/>
</dbReference>
<dbReference type="InterPro" id="IPR026881">
    <property type="entry name" value="WYL_dom"/>
</dbReference>